<evidence type="ECO:0000313" key="4">
    <source>
        <dbReference type="Ensembl" id="ENSSPAP00000011756.1"/>
    </source>
</evidence>
<sequence length="247" mass="27239">MVEKVNLLNKHYFKGSNSGLKGLGQAPLSTLLHVASPFVENPLDLGAQIIRGCLWRERVFRDYSDPFTFSDNGIHYISTPPTAPQSVCIALCFFATGTCMHSVGDAEHLSKNTVCCAILGVVPALVELLNKFVAMPGHLLTLAIKEGFYKIASSLLLFHYINHNHWAVGEHDGDFVNRKSNHSINVQMTCNHQLTVTSLDARWPGSVHDCKYTQRDFVLIWLFDGLLVGDGIPMHTKEGPTCATGSM</sequence>
<comment type="cofactor">
    <cofactor evidence="1">
        <name>a divalent metal cation</name>
        <dbReference type="ChEBI" id="CHEBI:60240"/>
    </cofactor>
</comment>
<evidence type="ECO:0000256" key="2">
    <source>
        <dbReference type="ARBA" id="ARBA00022723"/>
    </source>
</evidence>
<organism evidence="4">
    <name type="scientific">Stegastes partitus</name>
    <name type="common">bicolor damselfish</name>
    <dbReference type="NCBI Taxonomy" id="144197"/>
    <lineage>
        <taxon>Eukaryota</taxon>
        <taxon>Metazoa</taxon>
        <taxon>Chordata</taxon>
        <taxon>Craniata</taxon>
        <taxon>Vertebrata</taxon>
        <taxon>Euteleostomi</taxon>
        <taxon>Actinopterygii</taxon>
        <taxon>Neopterygii</taxon>
        <taxon>Teleostei</taxon>
        <taxon>Neoteleostei</taxon>
        <taxon>Acanthomorphata</taxon>
        <taxon>Ovalentaria</taxon>
        <taxon>Pomacentridae</taxon>
        <taxon>Stegastes</taxon>
    </lineage>
</organism>
<dbReference type="GO" id="GO:0046872">
    <property type="term" value="F:metal ion binding"/>
    <property type="evidence" value="ECO:0007669"/>
    <property type="project" value="UniProtKB-KW"/>
</dbReference>
<evidence type="ECO:0000256" key="1">
    <source>
        <dbReference type="ARBA" id="ARBA00001968"/>
    </source>
</evidence>
<evidence type="ECO:0000259" key="3">
    <source>
        <dbReference type="Pfam" id="PF13359"/>
    </source>
</evidence>
<accession>A0A3B4ZVD9</accession>
<proteinExistence type="predicted"/>
<dbReference type="InterPro" id="IPR027806">
    <property type="entry name" value="HARBI1_dom"/>
</dbReference>
<feature type="domain" description="DDE Tnp4" evidence="3">
    <location>
        <begin position="170"/>
        <end position="214"/>
    </location>
</feature>
<name>A0A3B4ZVD9_9TELE</name>
<dbReference type="Ensembl" id="ENSSPAT00000011962.1">
    <property type="protein sequence ID" value="ENSSPAP00000011756.1"/>
    <property type="gene ID" value="ENSSPAG00000008901.1"/>
</dbReference>
<dbReference type="STRING" id="144197.ENSSPAP00000011756"/>
<dbReference type="AlphaFoldDB" id="A0A3B4ZVD9"/>
<dbReference type="GeneTree" id="ENSGT00940000154348"/>
<dbReference type="Pfam" id="PF13359">
    <property type="entry name" value="DDE_Tnp_4"/>
    <property type="match status" value="1"/>
</dbReference>
<reference evidence="4" key="1">
    <citation type="submission" date="2023-09" db="UniProtKB">
        <authorList>
            <consortium name="Ensembl"/>
        </authorList>
    </citation>
    <scope>IDENTIFICATION</scope>
</reference>
<protein>
    <recommendedName>
        <fullName evidence="3">DDE Tnp4 domain-containing protein</fullName>
    </recommendedName>
</protein>
<keyword evidence="2" id="KW-0479">Metal-binding</keyword>